<feature type="binding site" evidence="10">
    <location>
        <position position="33"/>
    </location>
    <ligand>
        <name>Zn(2+)</name>
        <dbReference type="ChEBI" id="CHEBI:29105"/>
        <label>1</label>
    </ligand>
</feature>
<dbReference type="Pfam" id="PF01096">
    <property type="entry name" value="Zn_ribbon_TFIIS"/>
    <property type="match status" value="1"/>
</dbReference>
<evidence type="ECO:0000256" key="6">
    <source>
        <dbReference type="ARBA" id="ARBA00023163"/>
    </source>
</evidence>
<gene>
    <name evidence="14" type="ORF">NQ318_016096</name>
</gene>
<dbReference type="GO" id="GO:0006363">
    <property type="term" value="P:termination of RNA polymerase I transcription"/>
    <property type="evidence" value="ECO:0007669"/>
    <property type="project" value="TreeGrafter"/>
</dbReference>
<feature type="binding site" evidence="10">
    <location>
        <position position="115"/>
    </location>
    <ligand>
        <name>Zn(2+)</name>
        <dbReference type="ChEBI" id="CHEBI:29105"/>
        <label>2</label>
    </ligand>
</feature>
<evidence type="ECO:0000256" key="1">
    <source>
        <dbReference type="ARBA" id="ARBA00004604"/>
    </source>
</evidence>
<dbReference type="Gene3D" id="2.20.25.10">
    <property type="match status" value="1"/>
</dbReference>
<dbReference type="InterPro" id="IPR019761">
    <property type="entry name" value="DNA-dir_RNA_pol-M_15_CS"/>
</dbReference>
<evidence type="ECO:0000313" key="14">
    <source>
        <dbReference type="EMBL" id="KAJ8934669.1"/>
    </source>
</evidence>
<comment type="subcellular location">
    <subcellularLocation>
        <location evidence="1">Nucleus</location>
        <location evidence="1">Nucleolus</location>
    </subcellularLocation>
</comment>
<dbReference type="PANTHER" id="PTHR11239">
    <property type="entry name" value="DNA-DIRECTED RNA POLYMERASE"/>
    <property type="match status" value="1"/>
</dbReference>
<comment type="similarity">
    <text evidence="9">Belongs to the archaeal rpoM/eukaryotic RPA12/RPB9/RPC11 RNA polymerase family.</text>
</comment>
<evidence type="ECO:0000256" key="5">
    <source>
        <dbReference type="ARBA" id="ARBA00022833"/>
    </source>
</evidence>
<dbReference type="PANTHER" id="PTHR11239:SF14">
    <property type="entry name" value="DNA-DIRECTED RNA POLYMERASE I SUBUNIT RPA12"/>
    <property type="match status" value="1"/>
</dbReference>
<dbReference type="EMBL" id="JAPWTK010001001">
    <property type="protein sequence ID" value="KAJ8934669.1"/>
    <property type="molecule type" value="Genomic_DNA"/>
</dbReference>
<dbReference type="PROSITE" id="PS00466">
    <property type="entry name" value="ZF_TFIIS_1"/>
    <property type="match status" value="1"/>
</dbReference>
<organism evidence="14 15">
    <name type="scientific">Aromia moschata</name>
    <dbReference type="NCBI Taxonomy" id="1265417"/>
    <lineage>
        <taxon>Eukaryota</taxon>
        <taxon>Metazoa</taxon>
        <taxon>Ecdysozoa</taxon>
        <taxon>Arthropoda</taxon>
        <taxon>Hexapoda</taxon>
        <taxon>Insecta</taxon>
        <taxon>Pterygota</taxon>
        <taxon>Neoptera</taxon>
        <taxon>Endopterygota</taxon>
        <taxon>Coleoptera</taxon>
        <taxon>Polyphaga</taxon>
        <taxon>Cucujiformia</taxon>
        <taxon>Chrysomeloidea</taxon>
        <taxon>Cerambycidae</taxon>
        <taxon>Cerambycinae</taxon>
        <taxon>Callichromatini</taxon>
        <taxon>Aromia</taxon>
    </lineage>
</organism>
<keyword evidence="7 9" id="KW-0539">Nucleus</keyword>
<keyword evidence="15" id="KW-1185">Reference proteome</keyword>
<reference evidence="14" key="1">
    <citation type="journal article" date="2023" name="Insect Mol. Biol.">
        <title>Genome sequencing provides insights into the evolution of gene families encoding plant cell wall-degrading enzymes in longhorned beetles.</title>
        <authorList>
            <person name="Shin N.R."/>
            <person name="Okamura Y."/>
            <person name="Kirsch R."/>
            <person name="Pauchet Y."/>
        </authorList>
    </citation>
    <scope>NUCLEOTIDE SEQUENCE</scope>
    <source>
        <strain evidence="14">AMC_N1</strain>
    </source>
</reference>
<dbReference type="PIRSF" id="PIRSF005586">
    <property type="entry name" value="RNApol_RpoM"/>
    <property type="match status" value="1"/>
</dbReference>
<name>A0AAV8X810_9CUCU</name>
<keyword evidence="4 11" id="KW-0863">Zinc-finger</keyword>
<feature type="zinc finger region" description="C4-type" evidence="11">
    <location>
        <begin position="12"/>
        <end position="33"/>
    </location>
</feature>
<evidence type="ECO:0000259" key="13">
    <source>
        <dbReference type="PROSITE" id="PS51133"/>
    </source>
</evidence>
<sequence>MSNTFERIPGFCPDCGSILPPLRESGGVTCYTCSRVFFGDISEVFGVSRVKYTIHFNSREAKEKDIKDEKKKKQEEEDEGPVVDRKCPKCGNEQMSYATLQLRSADEGQTVFYTCTKCKFKESENS</sequence>
<dbReference type="GO" id="GO:0008270">
    <property type="term" value="F:zinc ion binding"/>
    <property type="evidence" value="ECO:0007669"/>
    <property type="project" value="UniProtKB-KW"/>
</dbReference>
<feature type="binding site" evidence="10">
    <location>
        <position position="12"/>
    </location>
    <ligand>
        <name>Zn(2+)</name>
        <dbReference type="ChEBI" id="CHEBI:29105"/>
        <label>1</label>
    </ligand>
</feature>
<feature type="region of interest" description="Disordered" evidence="12">
    <location>
        <begin position="62"/>
        <end position="84"/>
    </location>
</feature>
<evidence type="ECO:0000256" key="7">
    <source>
        <dbReference type="ARBA" id="ARBA00023242"/>
    </source>
</evidence>
<dbReference type="InterPro" id="IPR012164">
    <property type="entry name" value="Rpa12/Rpb9/Rpc10/TFS"/>
</dbReference>
<evidence type="ECO:0000256" key="10">
    <source>
        <dbReference type="PIRSR" id="PIRSR005586-1"/>
    </source>
</evidence>
<comment type="function">
    <text evidence="9">DNA-dependent RNA polymerase catalyzes the transcription of DNA into RNA using the four ribonucleoside triphosphates as substrates.</text>
</comment>
<feature type="binding site" evidence="10">
    <location>
        <position position="118"/>
    </location>
    <ligand>
        <name>Zn(2+)</name>
        <dbReference type="ChEBI" id="CHEBI:29105"/>
        <label>2</label>
    </ligand>
</feature>
<dbReference type="SMART" id="SM00440">
    <property type="entry name" value="ZnF_C2C2"/>
    <property type="match status" value="1"/>
</dbReference>
<feature type="binding site" evidence="10">
    <location>
        <position position="15"/>
    </location>
    <ligand>
        <name>Zn(2+)</name>
        <dbReference type="ChEBI" id="CHEBI:29105"/>
        <label>1</label>
    </ligand>
</feature>
<evidence type="ECO:0000256" key="3">
    <source>
        <dbReference type="ARBA" id="ARBA00022723"/>
    </source>
</evidence>
<dbReference type="GO" id="GO:0003676">
    <property type="term" value="F:nucleic acid binding"/>
    <property type="evidence" value="ECO:0007669"/>
    <property type="project" value="InterPro"/>
</dbReference>
<accession>A0AAV8X810</accession>
<evidence type="ECO:0000256" key="4">
    <source>
        <dbReference type="ARBA" id="ARBA00022771"/>
    </source>
</evidence>
<evidence type="ECO:0000256" key="8">
    <source>
        <dbReference type="ARBA" id="ARBA00044497"/>
    </source>
</evidence>
<feature type="compositionally biased region" description="Basic and acidic residues" evidence="12">
    <location>
        <begin position="62"/>
        <end position="75"/>
    </location>
</feature>
<dbReference type="Proteomes" id="UP001162162">
    <property type="component" value="Unassembled WGS sequence"/>
</dbReference>
<protein>
    <recommendedName>
        <fullName evidence="9">DNA-directed RNA polymerase subunit</fullName>
    </recommendedName>
</protein>
<dbReference type="InterPro" id="IPR034004">
    <property type="entry name" value="Zn_ribbon_RPA12_C"/>
</dbReference>
<dbReference type="GO" id="GO:0003899">
    <property type="term" value="F:DNA-directed RNA polymerase activity"/>
    <property type="evidence" value="ECO:0007669"/>
    <property type="project" value="InterPro"/>
</dbReference>
<dbReference type="CDD" id="cd10507">
    <property type="entry name" value="Zn-ribbon_RPA12"/>
    <property type="match status" value="1"/>
</dbReference>
<feature type="binding site" evidence="10">
    <location>
        <position position="30"/>
    </location>
    <ligand>
        <name>Zn(2+)</name>
        <dbReference type="ChEBI" id="CHEBI:29105"/>
        <label>1</label>
    </ligand>
</feature>
<dbReference type="GO" id="GO:0005736">
    <property type="term" value="C:RNA polymerase I complex"/>
    <property type="evidence" value="ECO:0007669"/>
    <property type="project" value="TreeGrafter"/>
</dbReference>
<keyword evidence="5 10" id="KW-0862">Zinc</keyword>
<feature type="binding site" evidence="10">
    <location>
        <position position="87"/>
    </location>
    <ligand>
        <name>Zn(2+)</name>
        <dbReference type="ChEBI" id="CHEBI:29105"/>
        <label>2</label>
    </ligand>
</feature>
<evidence type="ECO:0000256" key="2">
    <source>
        <dbReference type="ARBA" id="ARBA00022478"/>
    </source>
</evidence>
<comment type="caution">
    <text evidence="14">The sequence shown here is derived from an EMBL/GenBank/DDBJ whole genome shotgun (WGS) entry which is preliminary data.</text>
</comment>
<keyword evidence="3 10" id="KW-0479">Metal-binding</keyword>
<evidence type="ECO:0000256" key="12">
    <source>
        <dbReference type="SAM" id="MobiDB-lite"/>
    </source>
</evidence>
<dbReference type="AlphaFoldDB" id="A0AAV8X810"/>
<proteinExistence type="inferred from homology"/>
<dbReference type="PROSITE" id="PS51133">
    <property type="entry name" value="ZF_TFIIS_2"/>
    <property type="match status" value="1"/>
</dbReference>
<evidence type="ECO:0000256" key="11">
    <source>
        <dbReference type="PIRSR" id="PIRSR005586-2"/>
    </source>
</evidence>
<keyword evidence="6 9" id="KW-0804">Transcription</keyword>
<feature type="domain" description="TFIIS-type" evidence="13">
    <location>
        <begin position="83"/>
        <end position="123"/>
    </location>
</feature>
<dbReference type="PROSITE" id="PS01030">
    <property type="entry name" value="RNA_POL_M_15KD"/>
    <property type="match status" value="1"/>
</dbReference>
<dbReference type="SUPFAM" id="SSF57783">
    <property type="entry name" value="Zinc beta-ribbon"/>
    <property type="match status" value="1"/>
</dbReference>
<keyword evidence="2 9" id="KW-0240">DNA-directed RNA polymerase</keyword>
<dbReference type="InterPro" id="IPR001222">
    <property type="entry name" value="Znf_TFIIS"/>
</dbReference>
<feature type="binding site" evidence="10">
    <location>
        <position position="90"/>
    </location>
    <ligand>
        <name>Zn(2+)</name>
        <dbReference type="ChEBI" id="CHEBI:29105"/>
        <label>2</label>
    </ligand>
</feature>
<evidence type="ECO:0000313" key="15">
    <source>
        <dbReference type="Proteomes" id="UP001162162"/>
    </source>
</evidence>
<comment type="function">
    <text evidence="8">Core component of RNA polymerase I (Pol I), a DNA-dependent RNA polymerase which synthesizes ribosomal RNA precursors using the four ribonucleoside triphosphates as substrates. Can mediate Pol I proofreading of the nascent RNA transcript. Anchors into the Pol I active site to monitor transcription fidelity and cleave mis-incorporated 5'-ribonucleotides.</text>
</comment>
<evidence type="ECO:0000256" key="9">
    <source>
        <dbReference type="PIRNR" id="PIRNR005586"/>
    </source>
</evidence>